<dbReference type="FunFam" id="2.20.28.30:FF:000002">
    <property type="entry name" value="DNA-directed RNA polymerases II, IV and V subunit 12"/>
    <property type="match status" value="1"/>
</dbReference>
<feature type="transmembrane region" description="Helical" evidence="22">
    <location>
        <begin position="829"/>
        <end position="846"/>
    </location>
</feature>
<dbReference type="InterPro" id="IPR006591">
    <property type="entry name" value="RNAP_P/RPABC4"/>
</dbReference>
<evidence type="ECO:0000313" key="24">
    <source>
        <dbReference type="EMBL" id="KAG9320671.1"/>
    </source>
</evidence>
<dbReference type="Gene3D" id="3.10.120.10">
    <property type="entry name" value="Cytochrome b5-like heme/steroid binding domain"/>
    <property type="match status" value="1"/>
</dbReference>
<name>A0A9P8A0Q2_MORAP</name>
<evidence type="ECO:0000256" key="5">
    <source>
        <dbReference type="ARBA" id="ARBA00005189"/>
    </source>
</evidence>
<dbReference type="InterPro" id="IPR036400">
    <property type="entry name" value="Cyt_B5-like_heme/steroid_sf"/>
</dbReference>
<dbReference type="PANTHER" id="PTHR12863">
    <property type="entry name" value="FATTY ACID HYDROXYLASE"/>
    <property type="match status" value="1"/>
</dbReference>
<evidence type="ECO:0000256" key="21">
    <source>
        <dbReference type="ARBA" id="ARBA00025770"/>
    </source>
</evidence>
<keyword evidence="9 22" id="KW-0812">Transmembrane</keyword>
<evidence type="ECO:0000256" key="7">
    <source>
        <dbReference type="ARBA" id="ARBA00022516"/>
    </source>
</evidence>
<evidence type="ECO:0000256" key="9">
    <source>
        <dbReference type="ARBA" id="ARBA00022692"/>
    </source>
</evidence>
<keyword evidence="16" id="KW-0408">Iron</keyword>
<protein>
    <recommendedName>
        <fullName evidence="23">Cytochrome b5 heme-binding domain-containing protein</fullName>
    </recommendedName>
</protein>
<keyword evidence="18 22" id="KW-0472">Membrane</keyword>
<dbReference type="GO" id="GO:0005789">
    <property type="term" value="C:endoplasmic reticulum membrane"/>
    <property type="evidence" value="ECO:0007669"/>
    <property type="project" value="UniProtKB-SubCell"/>
</dbReference>
<feature type="domain" description="Cytochrome b5 heme-binding" evidence="23">
    <location>
        <begin position="577"/>
        <end position="656"/>
    </location>
</feature>
<dbReference type="GO" id="GO:0008408">
    <property type="term" value="F:3'-5' exonuclease activity"/>
    <property type="evidence" value="ECO:0007669"/>
    <property type="project" value="InterPro"/>
</dbReference>
<feature type="transmembrane region" description="Helical" evidence="22">
    <location>
        <begin position="739"/>
        <end position="756"/>
    </location>
</feature>
<dbReference type="Pfam" id="PF00173">
    <property type="entry name" value="Cyt-b5"/>
    <property type="match status" value="1"/>
</dbReference>
<dbReference type="PRINTS" id="PR00363">
    <property type="entry name" value="CYTOCHROMEB5"/>
</dbReference>
<evidence type="ECO:0000256" key="4">
    <source>
        <dbReference type="ARBA" id="ARBA00004991"/>
    </source>
</evidence>
<dbReference type="SUPFAM" id="SSF55856">
    <property type="entry name" value="Cytochrome b5-like heme/steroid binding domain"/>
    <property type="match status" value="1"/>
</dbReference>
<keyword evidence="14 22" id="KW-1133">Transmembrane helix</keyword>
<gene>
    <name evidence="24" type="ORF">KVV02_004420</name>
</gene>
<evidence type="ECO:0000256" key="15">
    <source>
        <dbReference type="ARBA" id="ARBA00023002"/>
    </source>
</evidence>
<evidence type="ECO:0000256" key="1">
    <source>
        <dbReference type="ARBA" id="ARBA00001947"/>
    </source>
</evidence>
<comment type="cofactor">
    <cofactor evidence="1">
        <name>Zn(2+)</name>
        <dbReference type="ChEBI" id="CHEBI:29105"/>
    </cofactor>
</comment>
<dbReference type="GO" id="GO:0006633">
    <property type="term" value="P:fatty acid biosynthetic process"/>
    <property type="evidence" value="ECO:0007669"/>
    <property type="project" value="UniProtKB-KW"/>
</dbReference>
<dbReference type="AlphaFoldDB" id="A0A9P8A0Q2"/>
<evidence type="ECO:0000256" key="13">
    <source>
        <dbReference type="ARBA" id="ARBA00022833"/>
    </source>
</evidence>
<dbReference type="GO" id="GO:0020037">
    <property type="term" value="F:heme binding"/>
    <property type="evidence" value="ECO:0007669"/>
    <property type="project" value="InterPro"/>
</dbReference>
<feature type="transmembrane region" description="Helical" evidence="22">
    <location>
        <begin position="852"/>
        <end position="872"/>
    </location>
</feature>
<dbReference type="InterPro" id="IPR018506">
    <property type="entry name" value="Cyt_B5_heme-BS"/>
</dbReference>
<comment type="caution">
    <text evidence="24">The sequence shown here is derived from an EMBL/GenBank/DDBJ whole genome shotgun (WGS) entry which is preliminary data.</text>
</comment>
<evidence type="ECO:0000313" key="25">
    <source>
        <dbReference type="Proteomes" id="UP000717515"/>
    </source>
</evidence>
<keyword evidence="10" id="KW-0479">Metal-binding</keyword>
<dbReference type="GO" id="GO:0003677">
    <property type="term" value="F:DNA binding"/>
    <property type="evidence" value="ECO:0007669"/>
    <property type="project" value="InterPro"/>
</dbReference>
<dbReference type="Pfam" id="PF01612">
    <property type="entry name" value="DNA_pol_A_exo1"/>
    <property type="match status" value="1"/>
</dbReference>
<evidence type="ECO:0000256" key="2">
    <source>
        <dbReference type="ARBA" id="ARBA00004123"/>
    </source>
</evidence>
<proteinExistence type="inferred from homology"/>
<evidence type="ECO:0000256" key="18">
    <source>
        <dbReference type="ARBA" id="ARBA00023136"/>
    </source>
</evidence>
<dbReference type="PROSITE" id="PS50255">
    <property type="entry name" value="CYTOCHROME_B5_2"/>
    <property type="match status" value="1"/>
</dbReference>
<comment type="similarity">
    <text evidence="21">Belongs to the archaeal Rpo12/eukaryotic RPC10 RNA polymerase subunit family.</text>
</comment>
<dbReference type="InterPro" id="IPR014430">
    <property type="entry name" value="Scs7"/>
</dbReference>
<dbReference type="FunFam" id="3.10.120.10:FF:000002">
    <property type="entry name" value="Cytochrome b5 type B"/>
    <property type="match status" value="1"/>
</dbReference>
<keyword evidence="20" id="KW-0539">Nucleus</keyword>
<comment type="similarity">
    <text evidence="6">Belongs to the sterol desaturase family. SCS7 subfamily.</text>
</comment>
<dbReference type="InterPro" id="IPR029040">
    <property type="entry name" value="RPABC4/Spt4"/>
</dbReference>
<keyword evidence="19" id="KW-0275">Fatty acid biosynthesis</keyword>
<dbReference type="GO" id="GO:0006351">
    <property type="term" value="P:DNA-templated transcription"/>
    <property type="evidence" value="ECO:0007669"/>
    <property type="project" value="InterPro"/>
</dbReference>
<keyword evidence="7" id="KW-0444">Lipid biosynthesis</keyword>
<dbReference type="Gene3D" id="3.30.420.10">
    <property type="entry name" value="Ribonuclease H-like superfamily/Ribonuclease H"/>
    <property type="match status" value="1"/>
</dbReference>
<evidence type="ECO:0000256" key="17">
    <source>
        <dbReference type="ARBA" id="ARBA00023098"/>
    </source>
</evidence>
<keyword evidence="17" id="KW-0443">Lipid metabolism</keyword>
<keyword evidence="8" id="KW-0349">Heme</keyword>
<dbReference type="GO" id="GO:0005506">
    <property type="term" value="F:iron ion binding"/>
    <property type="evidence" value="ECO:0007669"/>
    <property type="project" value="InterPro"/>
</dbReference>
<comment type="pathway">
    <text evidence="4">Sphingolipid metabolism.</text>
</comment>
<feature type="transmembrane region" description="Helical" evidence="22">
    <location>
        <begin position="801"/>
        <end position="817"/>
    </location>
</feature>
<dbReference type="SMART" id="SM00659">
    <property type="entry name" value="RPOLCX"/>
    <property type="match status" value="1"/>
</dbReference>
<evidence type="ECO:0000256" key="16">
    <source>
        <dbReference type="ARBA" id="ARBA00023004"/>
    </source>
</evidence>
<dbReference type="PROSITE" id="PS00191">
    <property type="entry name" value="CYTOCHROME_B5_1"/>
    <property type="match status" value="1"/>
</dbReference>
<dbReference type="InterPro" id="IPR036397">
    <property type="entry name" value="RNaseH_sf"/>
</dbReference>
<keyword evidence="11" id="KW-0256">Endoplasmic reticulum</keyword>
<evidence type="ECO:0000259" key="23">
    <source>
        <dbReference type="PROSITE" id="PS50255"/>
    </source>
</evidence>
<dbReference type="InterPro" id="IPR012337">
    <property type="entry name" value="RNaseH-like_sf"/>
</dbReference>
<dbReference type="EMBL" id="JAIFTL010000269">
    <property type="protein sequence ID" value="KAG9320671.1"/>
    <property type="molecule type" value="Genomic_DNA"/>
</dbReference>
<dbReference type="Pfam" id="PF03604">
    <property type="entry name" value="Zn_ribbon_RPAB4"/>
    <property type="match status" value="1"/>
</dbReference>
<organism evidence="24 25">
    <name type="scientific">Mortierella alpina</name>
    <name type="common">Oleaginous fungus</name>
    <name type="synonym">Mortierella renispora</name>
    <dbReference type="NCBI Taxonomy" id="64518"/>
    <lineage>
        <taxon>Eukaryota</taxon>
        <taxon>Fungi</taxon>
        <taxon>Fungi incertae sedis</taxon>
        <taxon>Mucoromycota</taxon>
        <taxon>Mortierellomycotina</taxon>
        <taxon>Mortierellomycetes</taxon>
        <taxon>Mortierellales</taxon>
        <taxon>Mortierellaceae</taxon>
        <taxon>Mortierella</taxon>
    </lineage>
</organism>
<dbReference type="InterPro" id="IPR001199">
    <property type="entry name" value="Cyt_B5-like_heme/steroid-bd"/>
</dbReference>
<dbReference type="SMART" id="SM01117">
    <property type="entry name" value="Cyt-b5"/>
    <property type="match status" value="1"/>
</dbReference>
<dbReference type="SUPFAM" id="SSF53098">
    <property type="entry name" value="Ribonuclease H-like"/>
    <property type="match status" value="1"/>
</dbReference>
<dbReference type="Gene3D" id="2.20.28.30">
    <property type="entry name" value="RNA polymerase ii, chain L"/>
    <property type="match status" value="1"/>
</dbReference>
<dbReference type="InterPro" id="IPR002562">
    <property type="entry name" value="3'-5'_exonuclease_dom"/>
</dbReference>
<dbReference type="InterPro" id="IPR006694">
    <property type="entry name" value="Fatty_acid_hydroxylase"/>
</dbReference>
<evidence type="ECO:0000256" key="8">
    <source>
        <dbReference type="ARBA" id="ARBA00022617"/>
    </source>
</evidence>
<evidence type="ECO:0000256" key="11">
    <source>
        <dbReference type="ARBA" id="ARBA00022824"/>
    </source>
</evidence>
<dbReference type="Pfam" id="PF04116">
    <property type="entry name" value="FA_hydroxylase"/>
    <property type="match status" value="1"/>
</dbReference>
<dbReference type="SUPFAM" id="SSF63393">
    <property type="entry name" value="RNA polymerase subunits"/>
    <property type="match status" value="1"/>
</dbReference>
<dbReference type="GO" id="GO:0005634">
    <property type="term" value="C:nucleus"/>
    <property type="evidence" value="ECO:0007669"/>
    <property type="project" value="UniProtKB-SubCell"/>
</dbReference>
<accession>A0A9P8A0Q2</accession>
<keyword evidence="13" id="KW-0862">Zinc</keyword>
<dbReference type="Proteomes" id="UP000717515">
    <property type="component" value="Unassembled WGS sequence"/>
</dbReference>
<evidence type="ECO:0000256" key="22">
    <source>
        <dbReference type="SAM" id="Phobius"/>
    </source>
</evidence>
<evidence type="ECO:0000256" key="12">
    <source>
        <dbReference type="ARBA" id="ARBA00022832"/>
    </source>
</evidence>
<comment type="subcellular location">
    <subcellularLocation>
        <location evidence="3">Endoplasmic reticulum membrane</location>
        <topology evidence="3">Multi-pass membrane protein</topology>
    </subcellularLocation>
    <subcellularLocation>
        <location evidence="2">Nucleus</location>
    </subcellularLocation>
</comment>
<keyword evidence="15" id="KW-0560">Oxidoreductase</keyword>
<feature type="transmembrane region" description="Helical" evidence="22">
    <location>
        <begin position="763"/>
        <end position="781"/>
    </location>
</feature>
<dbReference type="GO" id="GO:0003899">
    <property type="term" value="F:DNA-directed RNA polymerase activity"/>
    <property type="evidence" value="ECO:0007669"/>
    <property type="project" value="InterPro"/>
</dbReference>
<evidence type="ECO:0000256" key="20">
    <source>
        <dbReference type="ARBA" id="ARBA00023242"/>
    </source>
</evidence>
<dbReference type="PANTHER" id="PTHR12863:SF1">
    <property type="entry name" value="FATTY ACID 2-HYDROXYLASE"/>
    <property type="match status" value="1"/>
</dbReference>
<evidence type="ECO:0000256" key="10">
    <source>
        <dbReference type="ARBA" id="ARBA00022723"/>
    </source>
</evidence>
<evidence type="ECO:0000256" key="6">
    <source>
        <dbReference type="ARBA" id="ARBA00005747"/>
    </source>
</evidence>
<sequence length="918" mass="104237">MWRRGFRPALLFTRTRDSRMLPCCLQCSMTVRTTTADPRSHSIRHAWNWSKIKPDPKKPFFAQRSTRNTPHTAVVLLRNADIPMLQIKPPVFLPATADQVQHSLNILLFMSDFNIEPRPLAVNALTCSSTGQIYYIQIANQHLSLLFPSYKITNGGRNPERIPTLLKTFLESSAYSKIGFGAYEDAMRLKDQYGITCKNILDIHWMAKVLGIGSTNVGMLHSVFGEIHDVYIPGRIQHHHQPDDRHTIPTLEQCSTLEQGQLIDPRHWDWESHGDIELSRELIRCIAQDAFATLGMYDSIQSGKFKQGFQSLLNDPQETATFAKEFLLQSVPRGTPLPIRSIHHLVKGPFMSADVDSVVRDAQALALVKLLIENQSLVPDQAEPTSLSFRDPSVLSRRVALPGIRSSEAILANHQTRKIITEAFGCRLDELRLLQDADLTRKPDKIQDLECFLGLYEWLEFLPGAELDDTKEQLHYRLSGATIVVEPCGRKEPTLLALYLNFGSIATRAKDRPSETREWSSAPKPPAAAMTYICAECGSENEIKPKEPIRCKECGYRIMYKKRTKRKLEGAAGKTMSKVYSAQEVASHNSEKSCWVVHDDKVYDVSGFVADHPGGEEYILDHAGQDITALMKDELEHLHSDGAYEMLEEFLVGRLENGSSPGKPEAVGEEDMESYIKETDIVADKKAKFLDLSQPLLWQLWNSDFSIAFYLEQVHIPRHVSGSARIFGSPFLEVFSKTPWYLIPIIWLPIIAYNVHRSLETGLTVNESAALFVAGIFLWSVSEYGIHRFLFHLDDLLPDTTFWQCAHFLLHGVHHYLPIDKLRLVMPPALAFALATPINAFVHLIMPTPKAYAAMAGLLFGYVLYDLVHYYLHHAKVFKIHFKEMKTYHLAHHYKDFQGGYGITSKFWDRVFNTELKL</sequence>
<reference evidence="24" key="1">
    <citation type="submission" date="2021-07" db="EMBL/GenBank/DDBJ databases">
        <title>Draft genome of Mortierella alpina, strain LL118, isolated from an aspen leaf litter sample.</title>
        <authorList>
            <person name="Yang S."/>
            <person name="Vinatzer B.A."/>
        </authorList>
    </citation>
    <scope>NUCLEOTIDE SEQUENCE</scope>
    <source>
        <strain evidence="24">LL118</strain>
    </source>
</reference>
<comment type="pathway">
    <text evidence="5">Lipid metabolism.</text>
</comment>
<evidence type="ECO:0000256" key="19">
    <source>
        <dbReference type="ARBA" id="ARBA00023160"/>
    </source>
</evidence>
<evidence type="ECO:0000256" key="14">
    <source>
        <dbReference type="ARBA" id="ARBA00022989"/>
    </source>
</evidence>
<keyword evidence="12" id="KW-0276">Fatty acid metabolism</keyword>
<dbReference type="GO" id="GO:0080132">
    <property type="term" value="F:fatty acid 2-hydroxylase activity"/>
    <property type="evidence" value="ECO:0007669"/>
    <property type="project" value="InterPro"/>
</dbReference>
<evidence type="ECO:0000256" key="3">
    <source>
        <dbReference type="ARBA" id="ARBA00004477"/>
    </source>
</evidence>